<sequence>MRALRETIRALVILSVVAVVGLVGWGYIRNHPQDAPWTELDLAQAPGMFTGRKLAGLTQDFGKCRALLDQAGVRYAVMPARDGEHCGYADRVRLQPGGASAIRFRPAELRTSCPVAAALAMWDWNMLQPAAEAHFGSKVTRIIHLGSYSCRRMYGRDSGAWSEHATADAVDVAGFVLADGREVSVLRDWKGKGEKAAFLHQVRDGACELFSTVLSPDYNAAHRDHLHLDQAERGQMGGRACR</sequence>
<proteinExistence type="predicted"/>
<dbReference type="RefSeq" id="WP_133495318.1">
    <property type="nucleotide sequence ID" value="NZ_BMLU01000004.1"/>
</dbReference>
<keyword evidence="1" id="KW-1133">Transmembrane helix</keyword>
<reference evidence="3 4" key="1">
    <citation type="submission" date="2019-03" db="EMBL/GenBank/DDBJ databases">
        <title>Genomic Encyclopedia of Type Strains, Phase IV (KMG-IV): sequencing the most valuable type-strain genomes for metagenomic binning, comparative biology and taxonomic classification.</title>
        <authorList>
            <person name="Goeker M."/>
        </authorList>
    </citation>
    <scope>NUCLEOTIDE SEQUENCE [LARGE SCALE GENOMIC DNA]</scope>
    <source>
        <strain evidence="3 4">DSM 25059</strain>
    </source>
</reference>
<dbReference type="AlphaFoldDB" id="A0A4R6FQ08"/>
<dbReference type="Proteomes" id="UP000295493">
    <property type="component" value="Unassembled WGS sequence"/>
</dbReference>
<keyword evidence="4" id="KW-1185">Reference proteome</keyword>
<dbReference type="Pfam" id="PF06904">
    <property type="entry name" value="Extensin-like_C"/>
    <property type="match status" value="1"/>
</dbReference>
<comment type="caution">
    <text evidence="3">The sequence shown here is derived from an EMBL/GenBank/DDBJ whole genome shotgun (WGS) entry which is preliminary data.</text>
</comment>
<evidence type="ECO:0000313" key="3">
    <source>
        <dbReference type="EMBL" id="TDN83786.1"/>
    </source>
</evidence>
<evidence type="ECO:0000313" key="4">
    <source>
        <dbReference type="Proteomes" id="UP000295493"/>
    </source>
</evidence>
<keyword evidence="1" id="KW-0472">Membrane</keyword>
<dbReference type="EMBL" id="SNWD01000004">
    <property type="protein sequence ID" value="TDN83786.1"/>
    <property type="molecule type" value="Genomic_DNA"/>
</dbReference>
<name>A0A4R6FQ08_9SPHN</name>
<organism evidence="3 4">
    <name type="scientific">Stakelama pacifica</name>
    <dbReference type="NCBI Taxonomy" id="517720"/>
    <lineage>
        <taxon>Bacteria</taxon>
        <taxon>Pseudomonadati</taxon>
        <taxon>Pseudomonadota</taxon>
        <taxon>Alphaproteobacteria</taxon>
        <taxon>Sphingomonadales</taxon>
        <taxon>Sphingomonadaceae</taxon>
        <taxon>Stakelama</taxon>
    </lineage>
</organism>
<dbReference type="InterPro" id="IPR009683">
    <property type="entry name" value="Extensin-like_C"/>
</dbReference>
<gene>
    <name evidence="3" type="ORF">EV664_104272</name>
</gene>
<accession>A0A4R6FQ08</accession>
<feature type="transmembrane region" description="Helical" evidence="1">
    <location>
        <begin position="7"/>
        <end position="28"/>
    </location>
</feature>
<dbReference type="OrthoDB" id="9809788at2"/>
<protein>
    <submittedName>
        <fullName evidence="3">Extensin-like protein</fullName>
    </submittedName>
</protein>
<evidence type="ECO:0000256" key="1">
    <source>
        <dbReference type="SAM" id="Phobius"/>
    </source>
</evidence>
<evidence type="ECO:0000259" key="2">
    <source>
        <dbReference type="Pfam" id="PF06904"/>
    </source>
</evidence>
<keyword evidence="1" id="KW-0812">Transmembrane</keyword>
<feature type="domain" description="Extensin-like C-terminal" evidence="2">
    <location>
        <begin position="63"/>
        <end position="242"/>
    </location>
</feature>